<dbReference type="InterPro" id="IPR043472">
    <property type="entry name" value="Macro_dom-like"/>
</dbReference>
<dbReference type="InterPro" id="IPR002589">
    <property type="entry name" value="Macro_dom"/>
</dbReference>
<dbReference type="PANTHER" id="PTHR11106">
    <property type="entry name" value="GANGLIOSIDE INDUCED DIFFERENTIATION ASSOCIATED PROTEIN 2-RELATED"/>
    <property type="match status" value="1"/>
</dbReference>
<accession>A0A1H7G577</accession>
<dbReference type="Proteomes" id="UP000182321">
    <property type="component" value="Unassembled WGS sequence"/>
</dbReference>
<dbReference type="SUPFAM" id="SSF52949">
    <property type="entry name" value="Macro domain-like"/>
    <property type="match status" value="1"/>
</dbReference>
<evidence type="ECO:0000313" key="3">
    <source>
        <dbReference type="Proteomes" id="UP000182321"/>
    </source>
</evidence>
<dbReference type="PANTHER" id="PTHR11106:SF27">
    <property type="entry name" value="MACRO DOMAIN-CONTAINING PROTEIN"/>
    <property type="match status" value="1"/>
</dbReference>
<reference evidence="3" key="1">
    <citation type="submission" date="2016-10" db="EMBL/GenBank/DDBJ databases">
        <authorList>
            <person name="Varghese N."/>
        </authorList>
    </citation>
    <scope>NUCLEOTIDE SEQUENCE [LARGE SCALE GENOMIC DNA]</scope>
    <source>
        <strain evidence="3">ACV-9</strain>
    </source>
</reference>
<organism evidence="2 3">
    <name type="scientific">Pseudobutyrivibrio ruminis</name>
    <dbReference type="NCBI Taxonomy" id="46206"/>
    <lineage>
        <taxon>Bacteria</taxon>
        <taxon>Bacillati</taxon>
        <taxon>Bacillota</taxon>
        <taxon>Clostridia</taxon>
        <taxon>Lachnospirales</taxon>
        <taxon>Lachnospiraceae</taxon>
        <taxon>Pseudobutyrivibrio</taxon>
    </lineage>
</organism>
<proteinExistence type="predicted"/>
<dbReference type="RefSeq" id="WP_074789076.1">
    <property type="nucleotide sequence ID" value="NZ_FNZX01000004.1"/>
</dbReference>
<dbReference type="SMART" id="SM00506">
    <property type="entry name" value="A1pp"/>
    <property type="match status" value="1"/>
</dbReference>
<dbReference type="AlphaFoldDB" id="A0A1H7G577"/>
<sequence length="173" mass="18342">MSSLKLINGSCADQKVDAVVNAANRYLAAGGGICGVIFSKAGMRELSDACDKCNPPLNDGEAAITPAFNMTNCKYIIHAVGPNFGATPKAFKELFEAYYNSLVVLKDNGLHSISFPLISSGIFGGSLTDAPGESAKQCKRAYESFTKDYPGYDVDVLLCAFTSSEMKSAEAQI</sequence>
<protein>
    <submittedName>
        <fullName evidence="2">O-acetyl-ADP-ribose deacetylase (Regulator of RNase III), contains Macro domain</fullName>
    </submittedName>
</protein>
<keyword evidence="3" id="KW-1185">Reference proteome</keyword>
<dbReference type="EMBL" id="FNZX01000004">
    <property type="protein sequence ID" value="SEK33506.1"/>
    <property type="molecule type" value="Genomic_DNA"/>
</dbReference>
<evidence type="ECO:0000259" key="1">
    <source>
        <dbReference type="PROSITE" id="PS51154"/>
    </source>
</evidence>
<name>A0A1H7G577_9FIRM</name>
<dbReference type="Gene3D" id="3.40.220.10">
    <property type="entry name" value="Leucine Aminopeptidase, subunit E, domain 1"/>
    <property type="match status" value="1"/>
</dbReference>
<feature type="domain" description="Macro" evidence="1">
    <location>
        <begin position="1"/>
        <end position="173"/>
    </location>
</feature>
<gene>
    <name evidence="2" type="ORF">SAMN02910377_00636</name>
</gene>
<dbReference type="Pfam" id="PF01661">
    <property type="entry name" value="Macro"/>
    <property type="match status" value="1"/>
</dbReference>
<dbReference type="PROSITE" id="PS51154">
    <property type="entry name" value="MACRO"/>
    <property type="match status" value="1"/>
</dbReference>
<evidence type="ECO:0000313" key="2">
    <source>
        <dbReference type="EMBL" id="SEK33506.1"/>
    </source>
</evidence>